<dbReference type="RefSeq" id="WP_308477066.1">
    <property type="nucleotide sequence ID" value="NZ_OY726394.1"/>
</dbReference>
<dbReference type="InterPro" id="IPR000073">
    <property type="entry name" value="AB_hydrolase_1"/>
</dbReference>
<dbReference type="Proteomes" id="UP001190336">
    <property type="component" value="Chromosome"/>
</dbReference>
<accession>A0ABM9L960</accession>
<sequence>MDRFRRGDLVFDLDDRGPADAPTVILLHGHPQTAAAWDGVIPRLLTAGYRCLAPNQRGISPGARPRRRRDYRMAELVGDVGALVDASGASSVHLVGHDFGGLVAWSFAAQCPERVTTLSALSSPHPRALQQAMLTSRQGMSSWYAFAYQLPKLPERFYLGADGKGVRLARMLRSGGQRPDLADRDARFMAEPGAYRAALNWYRAAPLAGRVGVVAVPTQLVWSDRDKYILERAARRSERYVTGDFRFVALAGSHWIPDEQPEAAADLLLDWFARYR</sequence>
<dbReference type="InterPro" id="IPR029058">
    <property type="entry name" value="AB_hydrolase_fold"/>
</dbReference>
<keyword evidence="1 3" id="KW-0378">Hydrolase</keyword>
<dbReference type="PANTHER" id="PTHR43329">
    <property type="entry name" value="EPOXIDE HYDROLASE"/>
    <property type="match status" value="1"/>
</dbReference>
<evidence type="ECO:0000313" key="4">
    <source>
        <dbReference type="Proteomes" id="UP001190336"/>
    </source>
</evidence>
<dbReference type="SUPFAM" id="SSF53474">
    <property type="entry name" value="alpha/beta-Hydrolases"/>
    <property type="match status" value="1"/>
</dbReference>
<evidence type="ECO:0000259" key="2">
    <source>
        <dbReference type="Pfam" id="PF00561"/>
    </source>
</evidence>
<protein>
    <submittedName>
        <fullName evidence="3">Alpha/beta fold hydrolase</fullName>
    </submittedName>
</protein>
<dbReference type="InterPro" id="IPR000639">
    <property type="entry name" value="Epox_hydrolase-like"/>
</dbReference>
<dbReference type="Pfam" id="PF00561">
    <property type="entry name" value="Abhydrolase_1"/>
    <property type="match status" value="1"/>
</dbReference>
<dbReference type="PRINTS" id="PR00412">
    <property type="entry name" value="EPOXHYDRLASE"/>
</dbReference>
<dbReference type="GO" id="GO:0016787">
    <property type="term" value="F:hydrolase activity"/>
    <property type="evidence" value="ECO:0007669"/>
    <property type="project" value="UniProtKB-KW"/>
</dbReference>
<evidence type="ECO:0000256" key="1">
    <source>
        <dbReference type="ARBA" id="ARBA00022801"/>
    </source>
</evidence>
<name>A0ABM9L960_9MYCO</name>
<keyword evidence="4" id="KW-1185">Reference proteome</keyword>
<gene>
    <name evidence="3" type="ORF">MU0083_001003</name>
</gene>
<dbReference type="EMBL" id="OY726394">
    <property type="protein sequence ID" value="CAJ1495015.1"/>
    <property type="molecule type" value="Genomic_DNA"/>
</dbReference>
<reference evidence="3 4" key="1">
    <citation type="submission" date="2023-08" db="EMBL/GenBank/DDBJ databases">
        <authorList>
            <person name="Folkvardsen B D."/>
            <person name="Norman A."/>
        </authorList>
    </citation>
    <scope>NUCLEOTIDE SEQUENCE [LARGE SCALE GENOMIC DNA]</scope>
    <source>
        <strain evidence="3 4">Mu0083</strain>
    </source>
</reference>
<organism evidence="3 4">
    <name type="scientific">[Mycobacterium] kokjensenii</name>
    <dbReference type="NCBI Taxonomy" id="3064287"/>
    <lineage>
        <taxon>Bacteria</taxon>
        <taxon>Bacillati</taxon>
        <taxon>Actinomycetota</taxon>
        <taxon>Actinomycetes</taxon>
        <taxon>Mycobacteriales</taxon>
        <taxon>Mycobacteriaceae</taxon>
        <taxon>Mycolicibacter</taxon>
    </lineage>
</organism>
<dbReference type="Gene3D" id="3.40.50.1820">
    <property type="entry name" value="alpha/beta hydrolase"/>
    <property type="match status" value="1"/>
</dbReference>
<feature type="domain" description="AB hydrolase-1" evidence="2">
    <location>
        <begin position="22"/>
        <end position="259"/>
    </location>
</feature>
<evidence type="ECO:0000313" key="3">
    <source>
        <dbReference type="EMBL" id="CAJ1495015.1"/>
    </source>
</evidence>
<proteinExistence type="predicted"/>